<dbReference type="NCBIfam" id="TIGR00689">
    <property type="entry name" value="rpiB_lacA_lacB"/>
    <property type="match status" value="1"/>
</dbReference>
<dbReference type="InterPro" id="IPR036569">
    <property type="entry name" value="RpiB_LacA_LacB_sf"/>
</dbReference>
<dbReference type="InterPro" id="IPR003500">
    <property type="entry name" value="RpiB_LacA_LacB"/>
</dbReference>
<proteinExistence type="inferred from homology"/>
<dbReference type="Gene3D" id="3.40.1400.10">
    <property type="entry name" value="Sugar-phosphate isomerase, RpiB/LacA/LacB"/>
    <property type="match status" value="1"/>
</dbReference>
<accession>A0A926HPD9</accession>
<comment type="similarity">
    <text evidence="1">Belongs to the LacAB/RpiB family.</text>
</comment>
<dbReference type="PANTHER" id="PTHR30345">
    <property type="entry name" value="RIBOSE-5-PHOSPHATE ISOMERASE B"/>
    <property type="match status" value="1"/>
</dbReference>
<keyword evidence="3" id="KW-1185">Reference proteome</keyword>
<evidence type="ECO:0000313" key="2">
    <source>
        <dbReference type="EMBL" id="MBC8530091.1"/>
    </source>
</evidence>
<sequence>MKLVIASDFAGFTLKEAVKKHLIEMGHEVADVGQQTPENQVIYVDAVANLAKAIASGEYERGFVMCGTGAGVSIAANKFKGIYCVACESLFTAPKCAIINNANVLAMGARVVAPDNACEMADAWLEQSFCKGFAPERAEFVGGLFKKLQAMEDENFK</sequence>
<dbReference type="AlphaFoldDB" id="A0A926HPD9"/>
<dbReference type="NCBIfam" id="NF004051">
    <property type="entry name" value="PRK05571.1"/>
    <property type="match status" value="1"/>
</dbReference>
<reference evidence="2" key="1">
    <citation type="submission" date="2020-08" db="EMBL/GenBank/DDBJ databases">
        <title>Genome public.</title>
        <authorList>
            <person name="Liu C."/>
            <person name="Sun Q."/>
        </authorList>
    </citation>
    <scope>NUCLEOTIDE SEQUENCE</scope>
    <source>
        <strain evidence="2">NSJ-44</strain>
    </source>
</reference>
<name>A0A926HPD9_9FIRM</name>
<dbReference type="PIRSF" id="PIRSF005384">
    <property type="entry name" value="RpiB_LacA_B"/>
    <property type="match status" value="1"/>
</dbReference>
<evidence type="ECO:0000256" key="1">
    <source>
        <dbReference type="ARBA" id="ARBA00008754"/>
    </source>
</evidence>
<keyword evidence="2" id="KW-0413">Isomerase</keyword>
<dbReference type="Proteomes" id="UP000654279">
    <property type="component" value="Unassembled WGS sequence"/>
</dbReference>
<organism evidence="2 3">
    <name type="scientific">Luoshenia tenuis</name>
    <dbReference type="NCBI Taxonomy" id="2763654"/>
    <lineage>
        <taxon>Bacteria</taxon>
        <taxon>Bacillati</taxon>
        <taxon>Bacillota</taxon>
        <taxon>Clostridia</taxon>
        <taxon>Christensenellales</taxon>
        <taxon>Christensenellaceae</taxon>
        <taxon>Luoshenia</taxon>
    </lineage>
</organism>
<dbReference type="GO" id="GO:0016861">
    <property type="term" value="F:intramolecular oxidoreductase activity, interconverting aldoses and ketoses"/>
    <property type="evidence" value="ECO:0007669"/>
    <property type="project" value="UniProtKB-ARBA"/>
</dbReference>
<evidence type="ECO:0000313" key="3">
    <source>
        <dbReference type="Proteomes" id="UP000654279"/>
    </source>
</evidence>
<comment type="caution">
    <text evidence="2">The sequence shown here is derived from an EMBL/GenBank/DDBJ whole genome shotgun (WGS) entry which is preliminary data.</text>
</comment>
<dbReference type="Pfam" id="PF02502">
    <property type="entry name" value="LacAB_rpiB"/>
    <property type="match status" value="1"/>
</dbReference>
<dbReference type="PANTHER" id="PTHR30345:SF0">
    <property type="entry name" value="DNA DAMAGE-REPAIR_TOLERATION PROTEIN DRT102"/>
    <property type="match status" value="1"/>
</dbReference>
<gene>
    <name evidence="2" type="ORF">H8699_11680</name>
</gene>
<dbReference type="SUPFAM" id="SSF89623">
    <property type="entry name" value="Ribose/Galactose isomerase RpiB/AlsB"/>
    <property type="match status" value="1"/>
</dbReference>
<protein>
    <submittedName>
        <fullName evidence="2">RpiB/LacA/LacB family sugar-phosphate isomerase</fullName>
    </submittedName>
</protein>
<dbReference type="EMBL" id="JACRSO010000006">
    <property type="protein sequence ID" value="MBC8530091.1"/>
    <property type="molecule type" value="Genomic_DNA"/>
</dbReference>
<dbReference type="GO" id="GO:0005975">
    <property type="term" value="P:carbohydrate metabolic process"/>
    <property type="evidence" value="ECO:0007669"/>
    <property type="project" value="InterPro"/>
</dbReference>
<dbReference type="RefSeq" id="WP_138295681.1">
    <property type="nucleotide sequence ID" value="NZ_JACRSO010000006.1"/>
</dbReference>